<comment type="caution">
    <text evidence="9">The sequence shown here is derived from an EMBL/GenBank/DDBJ whole genome shotgun (WGS) entry which is preliminary data.</text>
</comment>
<dbReference type="PANTHER" id="PTHR43134:SF3">
    <property type="entry name" value="FLAGELLAR BIOSYNTHESIS PROTEIN FLHF"/>
    <property type="match status" value="1"/>
</dbReference>
<evidence type="ECO:0000256" key="4">
    <source>
        <dbReference type="ARBA" id="ARBA00023134"/>
    </source>
</evidence>
<keyword evidence="3" id="KW-0547">Nucleotide-binding</keyword>
<dbReference type="SMART" id="SM00962">
    <property type="entry name" value="SRP54"/>
    <property type="match status" value="1"/>
</dbReference>
<comment type="subcellular location">
    <subcellularLocation>
        <location evidence="1">Cell membrane</location>
        <topology evidence="1">Peripheral membrane protein</topology>
        <orientation evidence="1">Cytoplasmic side</orientation>
    </subcellularLocation>
</comment>
<reference evidence="9" key="1">
    <citation type="journal article" date="2020" name="mSystems">
        <title>Genome- and Community-Level Interaction Insights into Carbon Utilization and Element Cycling Functions of Hydrothermarchaeota in Hydrothermal Sediment.</title>
        <authorList>
            <person name="Zhou Z."/>
            <person name="Liu Y."/>
            <person name="Xu W."/>
            <person name="Pan J."/>
            <person name="Luo Z.H."/>
            <person name="Li M."/>
        </authorList>
    </citation>
    <scope>NUCLEOTIDE SEQUENCE [LARGE SCALE GENOMIC DNA]</scope>
    <source>
        <strain evidence="9">HyVt-527</strain>
    </source>
</reference>
<dbReference type="GO" id="GO:0005047">
    <property type="term" value="F:signal recognition particle binding"/>
    <property type="evidence" value="ECO:0007669"/>
    <property type="project" value="TreeGrafter"/>
</dbReference>
<gene>
    <name evidence="9" type="ORF">ENJ89_02145</name>
</gene>
<dbReference type="Proteomes" id="UP000886124">
    <property type="component" value="Unassembled WGS sequence"/>
</dbReference>
<dbReference type="InterPro" id="IPR003593">
    <property type="entry name" value="AAA+_ATPase"/>
</dbReference>
<keyword evidence="4" id="KW-0342">GTP-binding</keyword>
<dbReference type="SMART" id="SM00382">
    <property type="entry name" value="AAA"/>
    <property type="match status" value="1"/>
</dbReference>
<dbReference type="EMBL" id="DROD01000155">
    <property type="protein sequence ID" value="HHJ51972.1"/>
    <property type="molecule type" value="Genomic_DNA"/>
</dbReference>
<dbReference type="InterPro" id="IPR000897">
    <property type="entry name" value="SRP54_GTPase_dom"/>
</dbReference>
<evidence type="ECO:0000259" key="8">
    <source>
        <dbReference type="SMART" id="SM00962"/>
    </source>
</evidence>
<proteinExistence type="inferred from homology"/>
<organism evidence="9">
    <name type="scientific">Caldithrix abyssi</name>
    <dbReference type="NCBI Taxonomy" id="187145"/>
    <lineage>
        <taxon>Bacteria</taxon>
        <taxon>Pseudomonadati</taxon>
        <taxon>Calditrichota</taxon>
        <taxon>Calditrichia</taxon>
        <taxon>Calditrichales</taxon>
        <taxon>Calditrichaceae</taxon>
        <taxon>Caldithrix</taxon>
    </lineage>
</organism>
<feature type="region of interest" description="Disordered" evidence="6">
    <location>
        <begin position="54"/>
        <end position="87"/>
    </location>
</feature>
<evidence type="ECO:0000256" key="3">
    <source>
        <dbReference type="ARBA" id="ARBA00022741"/>
    </source>
</evidence>
<dbReference type="GO" id="GO:0003924">
    <property type="term" value="F:GTPase activity"/>
    <property type="evidence" value="ECO:0007669"/>
    <property type="project" value="TreeGrafter"/>
</dbReference>
<dbReference type="GO" id="GO:0005886">
    <property type="term" value="C:plasma membrane"/>
    <property type="evidence" value="ECO:0007669"/>
    <property type="project" value="UniProtKB-SubCell"/>
</dbReference>
<protein>
    <recommendedName>
        <fullName evidence="10">Flagella-associated GTP-binding protein</fullName>
    </recommendedName>
</protein>
<dbReference type="InterPro" id="IPR027417">
    <property type="entry name" value="P-loop_NTPase"/>
</dbReference>
<dbReference type="GO" id="GO:0006614">
    <property type="term" value="P:SRP-dependent cotranslational protein targeting to membrane"/>
    <property type="evidence" value="ECO:0007669"/>
    <property type="project" value="InterPro"/>
</dbReference>
<dbReference type="AlphaFoldDB" id="A0A7V5UE19"/>
<evidence type="ECO:0000256" key="2">
    <source>
        <dbReference type="ARBA" id="ARBA00008531"/>
    </source>
</evidence>
<evidence type="ECO:0000256" key="1">
    <source>
        <dbReference type="ARBA" id="ARBA00004413"/>
    </source>
</evidence>
<evidence type="ECO:0000256" key="5">
    <source>
        <dbReference type="ARBA" id="ARBA00023136"/>
    </source>
</evidence>
<sequence length="394" mass="44594">MKVKSFTGNSLPDALLKAKQELGENIILLESREIPASRTKTGKRFVEVTISVDERSEQAKPWQPPVLTKNKKPAPQAASRPQPQENDFTRVINNILARKPKEIHQEKQILEELAELRRQIAQLSQQQKPAENPLPENYRQVLQHLTGKGLGQEQAERLIRRAYQLTEKGANASKQEIIRVCRKELEREFRVHHFKTDAKEKKQRVILLIGATGVGKTTTAMKLAAHPAIYGKRNVAIISTDPYGTADALKAFSRMNGTAVLEKIRMDELTEVTERLKDYQVLIVDTPGQSPFAPNYMAKLEEYIRILKPDDIFMVVSMNADLKDLFISSAFFMLLKPTALVLTKFDETSQPGKAFPIIHELNLPVAAMCEGKRVFIDVQPGNADYVLDRIFETE</sequence>
<dbReference type="Pfam" id="PF00448">
    <property type="entry name" value="SRP54"/>
    <property type="match status" value="1"/>
</dbReference>
<feature type="domain" description="SRP54-type proteins GTP-binding" evidence="8">
    <location>
        <begin position="203"/>
        <end position="392"/>
    </location>
</feature>
<dbReference type="SUPFAM" id="SSF52540">
    <property type="entry name" value="P-loop containing nucleoside triphosphate hydrolases"/>
    <property type="match status" value="2"/>
</dbReference>
<dbReference type="Gene3D" id="1.20.120.1380">
    <property type="entry name" value="Flagellar FlhF biosynthesis protein, N domain"/>
    <property type="match status" value="1"/>
</dbReference>
<evidence type="ECO:0000259" key="7">
    <source>
        <dbReference type="SMART" id="SM00382"/>
    </source>
</evidence>
<dbReference type="GO" id="GO:0005525">
    <property type="term" value="F:GTP binding"/>
    <property type="evidence" value="ECO:0007669"/>
    <property type="project" value="UniProtKB-KW"/>
</dbReference>
<evidence type="ECO:0000313" key="9">
    <source>
        <dbReference type="EMBL" id="HHJ51972.1"/>
    </source>
</evidence>
<feature type="compositionally biased region" description="Low complexity" evidence="6">
    <location>
        <begin position="73"/>
        <end position="84"/>
    </location>
</feature>
<keyword evidence="5" id="KW-0472">Membrane</keyword>
<comment type="similarity">
    <text evidence="2">Belongs to the GTP-binding SRP family.</text>
</comment>
<evidence type="ECO:0008006" key="10">
    <source>
        <dbReference type="Google" id="ProtNLM"/>
    </source>
</evidence>
<feature type="domain" description="AAA+ ATPase" evidence="7">
    <location>
        <begin position="202"/>
        <end position="338"/>
    </location>
</feature>
<dbReference type="PANTHER" id="PTHR43134">
    <property type="entry name" value="SIGNAL RECOGNITION PARTICLE RECEPTOR SUBUNIT ALPHA"/>
    <property type="match status" value="1"/>
</dbReference>
<evidence type="ECO:0000256" key="6">
    <source>
        <dbReference type="SAM" id="MobiDB-lite"/>
    </source>
</evidence>
<dbReference type="Gene3D" id="3.40.50.300">
    <property type="entry name" value="P-loop containing nucleotide triphosphate hydrolases"/>
    <property type="match status" value="1"/>
</dbReference>
<name>A0A7V5UE19_CALAY</name>
<accession>A0A7V5UE19</accession>